<dbReference type="CDD" id="cd00805">
    <property type="entry name" value="TyrRS_core"/>
    <property type="match status" value="1"/>
</dbReference>
<evidence type="ECO:0000256" key="3">
    <source>
        <dbReference type="ARBA" id="ARBA00022840"/>
    </source>
</evidence>
<dbReference type="InterPro" id="IPR001412">
    <property type="entry name" value="aa-tRNA-synth_I_CS"/>
</dbReference>
<dbReference type="SUPFAM" id="SSF52374">
    <property type="entry name" value="Nucleotidylyl transferase"/>
    <property type="match status" value="1"/>
</dbReference>
<organism evidence="12 13">
    <name type="scientific">Neolewinella antarctica</name>
    <dbReference type="NCBI Taxonomy" id="442734"/>
    <lineage>
        <taxon>Bacteria</taxon>
        <taxon>Pseudomonadati</taxon>
        <taxon>Bacteroidota</taxon>
        <taxon>Saprospiria</taxon>
        <taxon>Saprospirales</taxon>
        <taxon>Lewinellaceae</taxon>
        <taxon>Neolewinella</taxon>
    </lineage>
</organism>
<dbReference type="InterPro" id="IPR002307">
    <property type="entry name" value="Tyr-tRNA-ligase"/>
</dbReference>
<proteinExistence type="inferred from homology"/>
<feature type="binding site" evidence="8">
    <location>
        <position position="186"/>
    </location>
    <ligand>
        <name>L-tyrosine</name>
        <dbReference type="ChEBI" id="CHEBI:58315"/>
    </ligand>
</feature>
<feature type="coiled-coil region" evidence="10">
    <location>
        <begin position="82"/>
        <end position="109"/>
    </location>
</feature>
<name>A0ABX0XCE7_9BACT</name>
<evidence type="ECO:0000259" key="11">
    <source>
        <dbReference type="Pfam" id="PF22421"/>
    </source>
</evidence>
<dbReference type="PANTHER" id="PTHR11766:SF0">
    <property type="entry name" value="TYROSINE--TRNA LIGASE, MITOCHONDRIAL"/>
    <property type="match status" value="1"/>
</dbReference>
<feature type="domain" description="Tyrosine--tRNA ligase SYY-like C-terminal" evidence="11">
    <location>
        <begin position="378"/>
        <end position="443"/>
    </location>
</feature>
<comment type="subunit">
    <text evidence="8">Homodimer.</text>
</comment>
<dbReference type="RefSeq" id="WP_168037700.1">
    <property type="nucleotide sequence ID" value="NZ_JAATJH010000003.1"/>
</dbReference>
<accession>A0ABX0XCE7</accession>
<keyword evidence="10" id="KW-0175">Coiled coil</keyword>
<dbReference type="InterPro" id="IPR024088">
    <property type="entry name" value="Tyr-tRNA-ligase_bac-type"/>
</dbReference>
<keyword evidence="1 8" id="KW-0436">Ligase</keyword>
<feature type="binding site" evidence="8">
    <location>
        <position position="182"/>
    </location>
    <ligand>
        <name>L-tyrosine</name>
        <dbReference type="ChEBI" id="CHEBI:58315"/>
    </ligand>
</feature>
<comment type="function">
    <text evidence="8">Catalyzes the attachment of tyrosine to tRNA(Tyr) in a two-step reaction: tyrosine is first activated by ATP to form Tyr-AMP and then transferred to the acceptor end of tRNA(Tyr).</text>
</comment>
<dbReference type="HAMAP" id="MF_02006">
    <property type="entry name" value="Tyr_tRNA_synth_type1"/>
    <property type="match status" value="1"/>
</dbReference>
<gene>
    <name evidence="8" type="primary">tyrS</name>
    <name evidence="12" type="ORF">GGR27_002459</name>
</gene>
<evidence type="ECO:0000256" key="7">
    <source>
        <dbReference type="ARBA" id="ARBA00048248"/>
    </source>
</evidence>
<dbReference type="Gene3D" id="3.10.290.10">
    <property type="entry name" value="RNA-binding S4 domain"/>
    <property type="match status" value="1"/>
</dbReference>
<comment type="subcellular location">
    <subcellularLocation>
        <location evidence="8">Cytoplasm</location>
    </subcellularLocation>
</comment>
<dbReference type="PRINTS" id="PR01040">
    <property type="entry name" value="TRNASYNTHTYR"/>
</dbReference>
<dbReference type="InterPro" id="IPR002305">
    <property type="entry name" value="aa-tRNA-synth_Ic"/>
</dbReference>
<keyword evidence="2 8" id="KW-0547">Nucleotide-binding</keyword>
<dbReference type="PANTHER" id="PTHR11766">
    <property type="entry name" value="TYROSYL-TRNA SYNTHETASE"/>
    <property type="match status" value="1"/>
</dbReference>
<evidence type="ECO:0000256" key="8">
    <source>
        <dbReference type="HAMAP-Rule" id="MF_02006"/>
    </source>
</evidence>
<dbReference type="Gene3D" id="3.40.50.620">
    <property type="entry name" value="HUPs"/>
    <property type="match status" value="1"/>
</dbReference>
<comment type="catalytic activity">
    <reaction evidence="7 8">
        <text>tRNA(Tyr) + L-tyrosine + ATP = L-tyrosyl-tRNA(Tyr) + AMP + diphosphate + H(+)</text>
        <dbReference type="Rhea" id="RHEA:10220"/>
        <dbReference type="Rhea" id="RHEA-COMP:9706"/>
        <dbReference type="Rhea" id="RHEA-COMP:9707"/>
        <dbReference type="ChEBI" id="CHEBI:15378"/>
        <dbReference type="ChEBI" id="CHEBI:30616"/>
        <dbReference type="ChEBI" id="CHEBI:33019"/>
        <dbReference type="ChEBI" id="CHEBI:58315"/>
        <dbReference type="ChEBI" id="CHEBI:78442"/>
        <dbReference type="ChEBI" id="CHEBI:78536"/>
        <dbReference type="ChEBI" id="CHEBI:456215"/>
        <dbReference type="EC" id="6.1.1.1"/>
    </reaction>
</comment>
<keyword evidence="13" id="KW-1185">Reference proteome</keyword>
<evidence type="ECO:0000256" key="1">
    <source>
        <dbReference type="ARBA" id="ARBA00022598"/>
    </source>
</evidence>
<dbReference type="PROSITE" id="PS50889">
    <property type="entry name" value="S4"/>
    <property type="match status" value="1"/>
</dbReference>
<keyword evidence="4 9" id="KW-0694">RNA-binding</keyword>
<feature type="short sequence motif" description="'HIGH' region" evidence="8">
    <location>
        <begin position="37"/>
        <end position="46"/>
    </location>
</feature>
<dbReference type="NCBIfam" id="TIGR00234">
    <property type="entry name" value="tyrS"/>
    <property type="match status" value="1"/>
</dbReference>
<evidence type="ECO:0000256" key="2">
    <source>
        <dbReference type="ARBA" id="ARBA00022741"/>
    </source>
</evidence>
<dbReference type="InterPro" id="IPR024107">
    <property type="entry name" value="Tyr-tRNA-ligase_bac_1"/>
</dbReference>
<dbReference type="GO" id="GO:0004831">
    <property type="term" value="F:tyrosine-tRNA ligase activity"/>
    <property type="evidence" value="ECO:0007669"/>
    <property type="project" value="UniProtKB-EC"/>
</dbReference>
<feature type="binding site" evidence="8">
    <location>
        <position position="245"/>
    </location>
    <ligand>
        <name>ATP</name>
        <dbReference type="ChEBI" id="CHEBI:30616"/>
    </ligand>
</feature>
<protein>
    <recommendedName>
        <fullName evidence="8">Tyrosine--tRNA ligase</fullName>
        <ecNumber evidence="8">6.1.1.1</ecNumber>
    </recommendedName>
    <alternativeName>
        <fullName evidence="8">Tyrosyl-tRNA synthetase</fullName>
        <shortName evidence="8">TyrRS</shortName>
    </alternativeName>
</protein>
<dbReference type="InterPro" id="IPR054608">
    <property type="entry name" value="SYY-like_C"/>
</dbReference>
<sequence length="447" mass="49875">MDFIAELEWRGMLHQLTPGIREHLNAAPRKAYIGFDPTANSLTIGNYVQVMILTLWARAGHHPVILFGGATGRIGDPSGKDKERQLKTYEELDANLESQKAQMMELIGVGLRGVPTKYGTGAREVGEEHSFSVVNNYEFYEHMNVLDFLRNVGKTLTISYMMSKDSVQSRLDTGMSFTEFSYQLLQGYDFQKLYEDYGVTVQMGGSDQWGNITAGTEFVRRNAEGKAYAVTTPLLTKADGTKFGKSEKGNIWLDPEMTGPYDFYQFWVRSNDADIPTYLKTFSLRTKEEILADVATVEAHGPDNNLFKQVNAIKHALAAELTERIHGAEGITTAKRVTDIFYGRGTTPEDLQSLTAKTIEGLRGEIPDFVVDRAALAASPTLIDLLSDTTVTSSKSEARRAIENNAISINKVKMTDVEAEVNTGDLLHDRFILIENGKKRRYLLVIE</sequence>
<feature type="binding site" evidence="8">
    <location>
        <position position="32"/>
    </location>
    <ligand>
        <name>L-tyrosine</name>
        <dbReference type="ChEBI" id="CHEBI:58315"/>
    </ligand>
</feature>
<keyword evidence="8" id="KW-0963">Cytoplasm</keyword>
<dbReference type="Proteomes" id="UP000770785">
    <property type="component" value="Unassembled WGS sequence"/>
</dbReference>
<feature type="short sequence motif" description="'KMSKS' region" evidence="8">
    <location>
        <begin position="242"/>
        <end position="246"/>
    </location>
</feature>
<dbReference type="InterPro" id="IPR014729">
    <property type="entry name" value="Rossmann-like_a/b/a_fold"/>
</dbReference>
<dbReference type="EMBL" id="JAATJH010000003">
    <property type="protein sequence ID" value="NJC26949.1"/>
    <property type="molecule type" value="Genomic_DNA"/>
</dbReference>
<keyword evidence="3 8" id="KW-0067">ATP-binding</keyword>
<dbReference type="InterPro" id="IPR036986">
    <property type="entry name" value="S4_RNA-bd_sf"/>
</dbReference>
<dbReference type="Pfam" id="PF00579">
    <property type="entry name" value="tRNA-synt_1b"/>
    <property type="match status" value="1"/>
</dbReference>
<reference evidence="12 13" key="1">
    <citation type="submission" date="2020-03" db="EMBL/GenBank/DDBJ databases">
        <title>Genomic Encyclopedia of Type Strains, Phase IV (KMG-IV): sequencing the most valuable type-strain genomes for metagenomic binning, comparative biology and taxonomic classification.</title>
        <authorList>
            <person name="Goeker M."/>
        </authorList>
    </citation>
    <scope>NUCLEOTIDE SEQUENCE [LARGE SCALE GENOMIC DNA]</scope>
    <source>
        <strain evidence="12 13">DSM 105096</strain>
    </source>
</reference>
<evidence type="ECO:0000256" key="6">
    <source>
        <dbReference type="ARBA" id="ARBA00023146"/>
    </source>
</evidence>
<dbReference type="Pfam" id="PF22421">
    <property type="entry name" value="SYY_C-terminal"/>
    <property type="match status" value="1"/>
</dbReference>
<evidence type="ECO:0000313" key="12">
    <source>
        <dbReference type="EMBL" id="NJC26949.1"/>
    </source>
</evidence>
<dbReference type="PROSITE" id="PS00178">
    <property type="entry name" value="AA_TRNA_LIGASE_I"/>
    <property type="match status" value="1"/>
</dbReference>
<evidence type="ECO:0000313" key="13">
    <source>
        <dbReference type="Proteomes" id="UP000770785"/>
    </source>
</evidence>
<comment type="caution">
    <text evidence="12">The sequence shown here is derived from an EMBL/GenBank/DDBJ whole genome shotgun (WGS) entry which is preliminary data.</text>
</comment>
<evidence type="ECO:0000256" key="5">
    <source>
        <dbReference type="ARBA" id="ARBA00022917"/>
    </source>
</evidence>
<evidence type="ECO:0000256" key="4">
    <source>
        <dbReference type="ARBA" id="ARBA00022884"/>
    </source>
</evidence>
<dbReference type="SUPFAM" id="SSF55174">
    <property type="entry name" value="Alpha-L RNA-binding motif"/>
    <property type="match status" value="1"/>
</dbReference>
<dbReference type="Gene3D" id="1.10.240.10">
    <property type="entry name" value="Tyrosyl-Transfer RNA Synthetase"/>
    <property type="match status" value="1"/>
</dbReference>
<keyword evidence="5 8" id="KW-0648">Protein biosynthesis</keyword>
<evidence type="ECO:0000256" key="10">
    <source>
        <dbReference type="SAM" id="Coils"/>
    </source>
</evidence>
<comment type="similarity">
    <text evidence="8">Belongs to the class-I aminoacyl-tRNA synthetase family. TyrS type 1 subfamily.</text>
</comment>
<evidence type="ECO:0000256" key="9">
    <source>
        <dbReference type="PROSITE-ProRule" id="PRU00182"/>
    </source>
</evidence>
<keyword evidence="6 8" id="KW-0030">Aminoacyl-tRNA synthetase</keyword>
<dbReference type="EC" id="6.1.1.1" evidence="8"/>